<reference evidence="2 3" key="1">
    <citation type="submission" date="2015-12" db="EMBL/GenBank/DDBJ databases">
        <title>The genome of Folsomia candida.</title>
        <authorList>
            <person name="Faddeeva A."/>
            <person name="Derks M.F."/>
            <person name="Anvar Y."/>
            <person name="Smit S."/>
            <person name="Van Straalen N."/>
            <person name="Roelofs D."/>
        </authorList>
    </citation>
    <scope>NUCLEOTIDE SEQUENCE [LARGE SCALE GENOMIC DNA]</scope>
    <source>
        <strain evidence="2 3">VU population</strain>
        <tissue evidence="2">Whole body</tissue>
    </source>
</reference>
<evidence type="ECO:0000313" key="2">
    <source>
        <dbReference type="EMBL" id="OXA61813.1"/>
    </source>
</evidence>
<gene>
    <name evidence="2" type="ORF">Fcan01_00860</name>
</gene>
<feature type="chain" id="PRO_5012827435" evidence="1">
    <location>
        <begin position="24"/>
        <end position="109"/>
    </location>
</feature>
<name>A0A226EW38_FOLCA</name>
<organism evidence="2 3">
    <name type="scientific">Folsomia candida</name>
    <name type="common">Springtail</name>
    <dbReference type="NCBI Taxonomy" id="158441"/>
    <lineage>
        <taxon>Eukaryota</taxon>
        <taxon>Metazoa</taxon>
        <taxon>Ecdysozoa</taxon>
        <taxon>Arthropoda</taxon>
        <taxon>Hexapoda</taxon>
        <taxon>Collembola</taxon>
        <taxon>Entomobryomorpha</taxon>
        <taxon>Isotomoidea</taxon>
        <taxon>Isotomidae</taxon>
        <taxon>Proisotominae</taxon>
        <taxon>Folsomia</taxon>
    </lineage>
</organism>
<evidence type="ECO:0000256" key="1">
    <source>
        <dbReference type="SAM" id="SignalP"/>
    </source>
</evidence>
<keyword evidence="3" id="KW-1185">Reference proteome</keyword>
<dbReference type="OrthoDB" id="10059102at2759"/>
<dbReference type="AlphaFoldDB" id="A0A226EW38"/>
<evidence type="ECO:0000313" key="3">
    <source>
        <dbReference type="Proteomes" id="UP000198287"/>
    </source>
</evidence>
<proteinExistence type="predicted"/>
<protein>
    <submittedName>
        <fullName evidence="2">Allergen Tha p 2</fullName>
    </submittedName>
</protein>
<feature type="signal peptide" evidence="1">
    <location>
        <begin position="1"/>
        <end position="23"/>
    </location>
</feature>
<dbReference type="EMBL" id="LNIX01000001">
    <property type="protein sequence ID" value="OXA61813.1"/>
    <property type="molecule type" value="Genomic_DNA"/>
</dbReference>
<keyword evidence="1" id="KW-0732">Signal</keyword>
<sequence>MLKATIIFVGVAVLLCIIRDINSHPTLEVPNAEGVVGNEEHGNRTRRSLSCTNYGCHKNSCWAYCGTKPEAHREWCWTTRGITWDLQYVGCTSDAQCDGCWSCAGACSL</sequence>
<comment type="caution">
    <text evidence="2">The sequence shown here is derived from an EMBL/GenBank/DDBJ whole genome shotgun (WGS) entry which is preliminary data.</text>
</comment>
<dbReference type="Proteomes" id="UP000198287">
    <property type="component" value="Unassembled WGS sequence"/>
</dbReference>
<accession>A0A226EW38</accession>